<comment type="caution">
    <text evidence="1">The sequence shown here is derived from an EMBL/GenBank/DDBJ whole genome shotgun (WGS) entry which is preliminary data.</text>
</comment>
<gene>
    <name evidence="1" type="ORF">PanWU01x14_048430</name>
</gene>
<reference evidence="2" key="1">
    <citation type="submission" date="2016-06" db="EMBL/GenBank/DDBJ databases">
        <title>Parallel loss of symbiosis genes in relatives of nitrogen-fixing non-legume Parasponia.</title>
        <authorList>
            <person name="Van Velzen R."/>
            <person name="Holmer R."/>
            <person name="Bu F."/>
            <person name="Rutten L."/>
            <person name="Van Zeijl A."/>
            <person name="Liu W."/>
            <person name="Santuari L."/>
            <person name="Cao Q."/>
            <person name="Sharma T."/>
            <person name="Shen D."/>
            <person name="Roswanjaya Y."/>
            <person name="Wardhani T."/>
            <person name="Kalhor M.S."/>
            <person name="Jansen J."/>
            <person name="Van den Hoogen J."/>
            <person name="Gungor B."/>
            <person name="Hartog M."/>
            <person name="Hontelez J."/>
            <person name="Verver J."/>
            <person name="Yang W.-C."/>
            <person name="Schijlen E."/>
            <person name="Repin R."/>
            <person name="Schilthuizen M."/>
            <person name="Schranz E."/>
            <person name="Heidstra R."/>
            <person name="Miyata K."/>
            <person name="Fedorova E."/>
            <person name="Kohlen W."/>
            <person name="Bisseling T."/>
            <person name="Smit S."/>
            <person name="Geurts R."/>
        </authorList>
    </citation>
    <scope>NUCLEOTIDE SEQUENCE [LARGE SCALE GENOMIC DNA]</scope>
    <source>
        <strain evidence="2">cv. WU1-14</strain>
    </source>
</reference>
<evidence type="ECO:0000313" key="1">
    <source>
        <dbReference type="EMBL" id="PON74784.1"/>
    </source>
</evidence>
<proteinExistence type="predicted"/>
<sequence length="145" mass="16579">LSLSLSDLSLPPMPDLRRRCRCRCSPAPPTGEASLCDVEAAPPIPSRRRRRRRRLQRQKSIKRPESDFWSPATILTTIRPLTRPVGFVSSQGSSRYIYLNSILPGLKVAFFGYFEFKLDFLIRPLDCVFVVIFGLYSENGEVLYI</sequence>
<accession>A0A2P5DNC8</accession>
<protein>
    <submittedName>
        <fullName evidence="1">Uncharacterized protein</fullName>
    </submittedName>
</protein>
<dbReference type="Proteomes" id="UP000237105">
    <property type="component" value="Unassembled WGS sequence"/>
</dbReference>
<organism evidence="1 2">
    <name type="scientific">Parasponia andersonii</name>
    <name type="common">Sponia andersonii</name>
    <dbReference type="NCBI Taxonomy" id="3476"/>
    <lineage>
        <taxon>Eukaryota</taxon>
        <taxon>Viridiplantae</taxon>
        <taxon>Streptophyta</taxon>
        <taxon>Embryophyta</taxon>
        <taxon>Tracheophyta</taxon>
        <taxon>Spermatophyta</taxon>
        <taxon>Magnoliopsida</taxon>
        <taxon>eudicotyledons</taxon>
        <taxon>Gunneridae</taxon>
        <taxon>Pentapetalae</taxon>
        <taxon>rosids</taxon>
        <taxon>fabids</taxon>
        <taxon>Rosales</taxon>
        <taxon>Cannabaceae</taxon>
        <taxon>Parasponia</taxon>
    </lineage>
</organism>
<name>A0A2P5DNC8_PARAD</name>
<keyword evidence="2" id="KW-1185">Reference proteome</keyword>
<feature type="non-terminal residue" evidence="1">
    <location>
        <position position="1"/>
    </location>
</feature>
<dbReference type="EMBL" id="JXTB01000027">
    <property type="protein sequence ID" value="PON74784.1"/>
    <property type="molecule type" value="Genomic_DNA"/>
</dbReference>
<dbReference type="AlphaFoldDB" id="A0A2P5DNC8"/>
<evidence type="ECO:0000313" key="2">
    <source>
        <dbReference type="Proteomes" id="UP000237105"/>
    </source>
</evidence>